<dbReference type="EMBL" id="JAOZYC010000149">
    <property type="protein sequence ID" value="MEB8341732.1"/>
    <property type="molecule type" value="Genomic_DNA"/>
</dbReference>
<dbReference type="NCBIfam" id="TIGR03086">
    <property type="entry name" value="TIGR03086 family metal-binding protein"/>
    <property type="match status" value="1"/>
</dbReference>
<dbReference type="InterPro" id="IPR024344">
    <property type="entry name" value="MDMPI_metal-binding"/>
</dbReference>
<evidence type="ECO:0000313" key="2">
    <source>
        <dbReference type="EMBL" id="MEB8341732.1"/>
    </source>
</evidence>
<sequence>MNANEKQMHTKPLGALLAAAASRAVPVVAGIEDKALDAPTPCADYDVRALANHLLHVVVEFQKLAVKRDSDFSSPPDYVAEAGWRERFAREAEALVEAWSTPGAEEGTTGSLKMPARIVGGMALLDLTAHAWDLARATGQEYGADPAVVTELAEVVEGLAPTGREMGAFGAAVPVGADADPLARLLAATGRDPYRA</sequence>
<organism evidence="2 3">
    <name type="scientific">Streptomyces endophyticus</name>
    <dbReference type="NCBI Taxonomy" id="714166"/>
    <lineage>
        <taxon>Bacteria</taxon>
        <taxon>Bacillati</taxon>
        <taxon>Actinomycetota</taxon>
        <taxon>Actinomycetes</taxon>
        <taxon>Kitasatosporales</taxon>
        <taxon>Streptomycetaceae</taxon>
        <taxon>Streptomyces</taxon>
    </lineage>
</organism>
<dbReference type="RefSeq" id="WP_326021049.1">
    <property type="nucleotide sequence ID" value="NZ_JAOZYC010000149.1"/>
</dbReference>
<dbReference type="InterPro" id="IPR034660">
    <property type="entry name" value="DinB/YfiT-like"/>
</dbReference>
<protein>
    <submittedName>
        <fullName evidence="2">TIGR03086 family metal-binding protein</fullName>
    </submittedName>
</protein>
<keyword evidence="3" id="KW-1185">Reference proteome</keyword>
<evidence type="ECO:0000259" key="1">
    <source>
        <dbReference type="Pfam" id="PF11716"/>
    </source>
</evidence>
<feature type="domain" description="Mycothiol-dependent maleylpyruvate isomerase metal-binding" evidence="1">
    <location>
        <begin position="18"/>
        <end position="135"/>
    </location>
</feature>
<name>A0ABU6FDM1_9ACTN</name>
<proteinExistence type="predicted"/>
<comment type="caution">
    <text evidence="2">The sequence shown here is derived from an EMBL/GenBank/DDBJ whole genome shotgun (WGS) entry which is preliminary data.</text>
</comment>
<dbReference type="Proteomes" id="UP001354931">
    <property type="component" value="Unassembled WGS sequence"/>
</dbReference>
<gene>
    <name evidence="2" type="ORF">OKJ99_29985</name>
</gene>
<dbReference type="NCBIfam" id="TIGR03083">
    <property type="entry name" value="maleylpyruvate isomerase family mycothiol-dependent enzyme"/>
    <property type="match status" value="1"/>
</dbReference>
<dbReference type="InterPro" id="IPR017520">
    <property type="entry name" value="CHP03086"/>
</dbReference>
<dbReference type="InterPro" id="IPR017517">
    <property type="entry name" value="Maleyloyr_isom"/>
</dbReference>
<dbReference type="SUPFAM" id="SSF109854">
    <property type="entry name" value="DinB/YfiT-like putative metalloenzymes"/>
    <property type="match status" value="1"/>
</dbReference>
<dbReference type="Pfam" id="PF11716">
    <property type="entry name" value="MDMPI_N"/>
    <property type="match status" value="1"/>
</dbReference>
<reference evidence="2 3" key="1">
    <citation type="submission" date="2022-10" db="EMBL/GenBank/DDBJ databases">
        <authorList>
            <person name="Xie J."/>
            <person name="Shen N."/>
        </authorList>
    </citation>
    <scope>NUCLEOTIDE SEQUENCE [LARGE SCALE GENOMIC DNA]</scope>
    <source>
        <strain evidence="2 3">YIM65594</strain>
    </source>
</reference>
<evidence type="ECO:0000313" key="3">
    <source>
        <dbReference type="Proteomes" id="UP001354931"/>
    </source>
</evidence>
<dbReference type="Gene3D" id="1.20.120.450">
    <property type="entry name" value="dinb family like domain"/>
    <property type="match status" value="1"/>
</dbReference>
<accession>A0ABU6FDM1</accession>